<proteinExistence type="predicted"/>
<evidence type="ECO:0000313" key="3">
    <source>
        <dbReference type="EMBL" id="WPL18750.1"/>
    </source>
</evidence>
<keyword evidence="4" id="KW-1185">Reference proteome</keyword>
<dbReference type="PROSITE" id="PS50110">
    <property type="entry name" value="RESPONSE_REGULATORY"/>
    <property type="match status" value="1"/>
</dbReference>
<feature type="domain" description="Response regulatory" evidence="2">
    <location>
        <begin position="1"/>
        <end position="109"/>
    </location>
</feature>
<name>A0ABZ0SDT6_9GAMM</name>
<feature type="modified residue" description="4-aspartylphosphate" evidence="1">
    <location>
        <position position="44"/>
    </location>
</feature>
<keyword evidence="1" id="KW-0597">Phosphoprotein</keyword>
<dbReference type="EMBL" id="CP121472">
    <property type="protein sequence ID" value="WPL18750.1"/>
    <property type="molecule type" value="Genomic_DNA"/>
</dbReference>
<organism evidence="3 4">
    <name type="scientific">Thiorhodovibrio winogradskyi</name>
    <dbReference type="NCBI Taxonomy" id="77007"/>
    <lineage>
        <taxon>Bacteria</taxon>
        <taxon>Pseudomonadati</taxon>
        <taxon>Pseudomonadota</taxon>
        <taxon>Gammaproteobacteria</taxon>
        <taxon>Chromatiales</taxon>
        <taxon>Chromatiaceae</taxon>
        <taxon>Thiorhodovibrio</taxon>
    </lineage>
</organism>
<dbReference type="Gene3D" id="3.40.50.2300">
    <property type="match status" value="1"/>
</dbReference>
<dbReference type="Proteomes" id="UP001432180">
    <property type="component" value="Chromosome"/>
</dbReference>
<reference evidence="3 4" key="1">
    <citation type="journal article" date="2023" name="Microorganisms">
        <title>Thiorhodovibrio frisius and Trv. litoralis spp. nov., Two Novel Members from a Clade of Fastidious Purple Sulfur Bacteria That Exhibit Unique Red-Shifted Light-Harvesting Capabilities.</title>
        <authorList>
            <person name="Methner A."/>
            <person name="Kuzyk S.B."/>
            <person name="Petersen J."/>
            <person name="Bauer S."/>
            <person name="Brinkmann H."/>
            <person name="Sichau K."/>
            <person name="Wanner G."/>
            <person name="Wolf J."/>
            <person name="Neumann-Schaal M."/>
            <person name="Henke P."/>
            <person name="Tank M."/>
            <person name="Sproer C."/>
            <person name="Bunk B."/>
            <person name="Overmann J."/>
        </authorList>
    </citation>
    <scope>NUCLEOTIDE SEQUENCE [LARGE SCALE GENOMIC DNA]</scope>
    <source>
        <strain evidence="3 4">DSM 6702</strain>
    </source>
</reference>
<accession>A0ABZ0SDT6</accession>
<sequence>MLDDMHQGLQGIVLEHDVGRLARDLGTAPLEAIRAAPPEVVFLDLGLPDMDGLAVARELATWPERQTLTLVALSGYSLAEEPEAETLFEQRLMKPAKRADFERVLAAAGGPEEISPAINPAINPAR</sequence>
<evidence type="ECO:0000256" key="1">
    <source>
        <dbReference type="PROSITE-ProRule" id="PRU00169"/>
    </source>
</evidence>
<evidence type="ECO:0000313" key="4">
    <source>
        <dbReference type="Proteomes" id="UP001432180"/>
    </source>
</evidence>
<dbReference type="SUPFAM" id="SSF52172">
    <property type="entry name" value="CheY-like"/>
    <property type="match status" value="1"/>
</dbReference>
<evidence type="ECO:0000259" key="2">
    <source>
        <dbReference type="PROSITE" id="PS50110"/>
    </source>
</evidence>
<dbReference type="InterPro" id="IPR011006">
    <property type="entry name" value="CheY-like_superfamily"/>
</dbReference>
<dbReference type="InterPro" id="IPR001789">
    <property type="entry name" value="Sig_transdc_resp-reg_receiver"/>
</dbReference>
<protein>
    <submittedName>
        <fullName evidence="3">Response regulator of the LytR/AlgR family protein</fullName>
    </submittedName>
</protein>
<dbReference type="RefSeq" id="WP_328984493.1">
    <property type="nucleotide sequence ID" value="NZ_CP121472.1"/>
</dbReference>
<gene>
    <name evidence="3" type="ORF">Thiowin_03840</name>
</gene>